<keyword evidence="1" id="KW-1133">Transmembrane helix</keyword>
<comment type="caution">
    <text evidence="2">The sequence shown here is derived from an EMBL/GenBank/DDBJ whole genome shotgun (WGS) entry which is preliminary data.</text>
</comment>
<gene>
    <name evidence="2" type="ORF">BdWA1_003894</name>
</gene>
<dbReference type="KEGG" id="bdw:94338190"/>
<dbReference type="Proteomes" id="UP001214638">
    <property type="component" value="Unassembled WGS sequence"/>
</dbReference>
<dbReference type="EMBL" id="JALLKP010000071">
    <property type="protein sequence ID" value="KAK2194637.1"/>
    <property type="molecule type" value="Genomic_DNA"/>
</dbReference>
<evidence type="ECO:0000313" key="2">
    <source>
        <dbReference type="EMBL" id="KAK2194637.1"/>
    </source>
</evidence>
<keyword evidence="1" id="KW-0812">Transmembrane</keyword>
<keyword evidence="1" id="KW-0472">Membrane</keyword>
<reference evidence="2" key="1">
    <citation type="journal article" date="2023" name="Nat. Microbiol.">
        <title>Babesia duncani multi-omics identifies virulence factors and drug targets.</title>
        <authorList>
            <person name="Singh P."/>
            <person name="Lonardi S."/>
            <person name="Liang Q."/>
            <person name="Vydyam P."/>
            <person name="Khabirova E."/>
            <person name="Fang T."/>
            <person name="Gihaz S."/>
            <person name="Thekkiniath J."/>
            <person name="Munshi M."/>
            <person name="Abel S."/>
            <person name="Ciampossin L."/>
            <person name="Batugedara G."/>
            <person name="Gupta M."/>
            <person name="Lu X.M."/>
            <person name="Lenz T."/>
            <person name="Chakravarty S."/>
            <person name="Cornillot E."/>
            <person name="Hu Y."/>
            <person name="Ma W."/>
            <person name="Gonzalez L.M."/>
            <person name="Sanchez S."/>
            <person name="Estrada K."/>
            <person name="Sanchez-Flores A."/>
            <person name="Montero E."/>
            <person name="Harb O.S."/>
            <person name="Le Roch K.G."/>
            <person name="Mamoun C.B."/>
        </authorList>
    </citation>
    <scope>NUCLEOTIDE SEQUENCE</scope>
    <source>
        <strain evidence="2">WA1</strain>
    </source>
</reference>
<feature type="transmembrane region" description="Helical" evidence="1">
    <location>
        <begin position="52"/>
        <end position="73"/>
    </location>
</feature>
<dbReference type="GeneID" id="94338190"/>
<evidence type="ECO:0000256" key="1">
    <source>
        <dbReference type="SAM" id="Phobius"/>
    </source>
</evidence>
<proteinExistence type="predicted"/>
<keyword evidence="3" id="KW-1185">Reference proteome</keyword>
<dbReference type="RefSeq" id="XP_067801481.1">
    <property type="nucleotide sequence ID" value="XM_067948901.1"/>
</dbReference>
<accession>A0AAD9UMG3</accession>
<organism evidence="2 3">
    <name type="scientific">Babesia duncani</name>
    <dbReference type="NCBI Taxonomy" id="323732"/>
    <lineage>
        <taxon>Eukaryota</taxon>
        <taxon>Sar</taxon>
        <taxon>Alveolata</taxon>
        <taxon>Apicomplexa</taxon>
        <taxon>Aconoidasida</taxon>
        <taxon>Piroplasmida</taxon>
        <taxon>Babesiidae</taxon>
        <taxon>Babesia</taxon>
    </lineage>
</organism>
<name>A0AAD9UMG3_9APIC</name>
<evidence type="ECO:0000313" key="3">
    <source>
        <dbReference type="Proteomes" id="UP001214638"/>
    </source>
</evidence>
<protein>
    <submittedName>
        <fullName evidence="2">Uncharacterized protein</fullName>
    </submittedName>
</protein>
<sequence length="74" mass="8736">MEYNFRLHFYNQIQVTLRFYGFNMALANKLKIPAHANQRCTRNLNLVCANYILNYGILTMGSIIHFIALSNFYK</sequence>
<dbReference type="AlphaFoldDB" id="A0AAD9UMG3"/>